<proteinExistence type="predicted"/>
<organism evidence="3 4">
    <name type="scientific">Phytophthora aleatoria</name>
    <dbReference type="NCBI Taxonomy" id="2496075"/>
    <lineage>
        <taxon>Eukaryota</taxon>
        <taxon>Sar</taxon>
        <taxon>Stramenopiles</taxon>
        <taxon>Oomycota</taxon>
        <taxon>Peronosporomycetes</taxon>
        <taxon>Peronosporales</taxon>
        <taxon>Peronosporaceae</taxon>
        <taxon>Phytophthora</taxon>
    </lineage>
</organism>
<comment type="caution">
    <text evidence="3">The sequence shown here is derived from an EMBL/GenBank/DDBJ whole genome shotgun (WGS) entry which is preliminary data.</text>
</comment>
<dbReference type="AlphaFoldDB" id="A0A8J5J039"/>
<dbReference type="Proteomes" id="UP000709295">
    <property type="component" value="Unassembled WGS sequence"/>
</dbReference>
<feature type="region of interest" description="Disordered" evidence="1">
    <location>
        <begin position="46"/>
        <end position="108"/>
    </location>
</feature>
<reference evidence="3" key="1">
    <citation type="submission" date="2021-01" db="EMBL/GenBank/DDBJ databases">
        <title>Phytophthora aleatoria, a newly-described species from Pinus radiata is distinct from Phytophthora cactorum isolates based on comparative genomics.</title>
        <authorList>
            <person name="Mcdougal R."/>
            <person name="Panda P."/>
            <person name="Williams N."/>
            <person name="Studholme D.J."/>
        </authorList>
    </citation>
    <scope>NUCLEOTIDE SEQUENCE</scope>
    <source>
        <strain evidence="3">NZFS 4037</strain>
    </source>
</reference>
<evidence type="ECO:0000313" key="3">
    <source>
        <dbReference type="EMBL" id="KAG6974724.1"/>
    </source>
</evidence>
<evidence type="ECO:0000256" key="2">
    <source>
        <dbReference type="SAM" id="SignalP"/>
    </source>
</evidence>
<keyword evidence="4" id="KW-1185">Reference proteome</keyword>
<feature type="chain" id="PRO_5035248035" description="RxLR effector protein" evidence="2">
    <location>
        <begin position="20"/>
        <end position="108"/>
    </location>
</feature>
<name>A0A8J5J039_9STRA</name>
<evidence type="ECO:0000256" key="1">
    <source>
        <dbReference type="SAM" id="MobiDB-lite"/>
    </source>
</evidence>
<evidence type="ECO:0000313" key="4">
    <source>
        <dbReference type="Proteomes" id="UP000709295"/>
    </source>
</evidence>
<evidence type="ECO:0008006" key="5">
    <source>
        <dbReference type="Google" id="ProtNLM"/>
    </source>
</evidence>
<feature type="signal peptide" evidence="2">
    <location>
        <begin position="1"/>
        <end position="19"/>
    </location>
</feature>
<accession>A0A8J5J039</accession>
<dbReference type="EMBL" id="JAENGY010000082">
    <property type="protein sequence ID" value="KAG6974724.1"/>
    <property type="molecule type" value="Genomic_DNA"/>
</dbReference>
<protein>
    <recommendedName>
        <fullName evidence="5">RxLR effector protein</fullName>
    </recommendedName>
</protein>
<gene>
    <name evidence="3" type="ORF">JG688_00002900</name>
</gene>
<keyword evidence="2" id="KW-0732">Signal</keyword>
<sequence length="108" mass="11592">MLLVTATLVKGALLRLSTSVIIADDQLNPSVVSVIDNFFGSATDSQHCESVRQAGQEEQEEQEDPKDKFSLGPVQSTVGHARSQDRDKVSAPGSKVDGARSSLLVPWL</sequence>